<proteinExistence type="inferred from homology"/>
<dbReference type="AlphaFoldDB" id="A0A183AL72"/>
<feature type="region of interest" description="Disordered" evidence="2">
    <location>
        <begin position="105"/>
        <end position="128"/>
    </location>
</feature>
<dbReference type="GO" id="GO:0000785">
    <property type="term" value="C:chromatin"/>
    <property type="evidence" value="ECO:0007669"/>
    <property type="project" value="TreeGrafter"/>
</dbReference>
<evidence type="ECO:0000313" key="4">
    <source>
        <dbReference type="Proteomes" id="UP000272942"/>
    </source>
</evidence>
<sequence length="312" mass="35568">MWDEQETSSFQCQDDRNINGLIGPFLLNANESTGKRGTKRPPQEKISRRIQNEQRVEKIEGALLKHPLILFPYIQASVPPKLFRPTFKILDKTMNAPKATVYKTTATSPRRTPWMGQQKWSGGGRLGSNATRPDEAITAEFCDWVKALNGSSEDNPEVTTIASLFSSTHDAQPPVSAPITVLQLENLPMELKTKGSPPPHILIEQQQMRPSIGKQRFKQSRITKEIRKKYEKLRYGAWFLPPNEWKVQRAEEPLQPSPILSDSQEAELKKRSVSLYDQMIQMHGYEAFKQFAENQNKRFPRGVQQANNGVEN</sequence>
<dbReference type="InterPro" id="IPR032743">
    <property type="entry name" value="FAM47"/>
</dbReference>
<protein>
    <submittedName>
        <fullName evidence="5">EOG090X02D0</fullName>
    </submittedName>
</protein>
<dbReference type="OrthoDB" id="6755972at2759"/>
<comment type="similarity">
    <text evidence="1">Belongs to the FAM47 family.</text>
</comment>
<dbReference type="WBParaSite" id="ECPE_0000772601-mRNA-1">
    <property type="protein sequence ID" value="ECPE_0000772601-mRNA-1"/>
    <property type="gene ID" value="ECPE_0000772601"/>
</dbReference>
<name>A0A183AL72_9TREM</name>
<keyword evidence="4" id="KW-1185">Reference proteome</keyword>
<evidence type="ECO:0000313" key="3">
    <source>
        <dbReference type="EMBL" id="VDP81795.1"/>
    </source>
</evidence>
<reference evidence="3 4" key="2">
    <citation type="submission" date="2018-11" db="EMBL/GenBank/DDBJ databases">
        <authorList>
            <consortium name="Pathogen Informatics"/>
        </authorList>
    </citation>
    <scope>NUCLEOTIDE SEQUENCE [LARGE SCALE GENOMIC DNA]</scope>
    <source>
        <strain evidence="3 4">Egypt</strain>
    </source>
</reference>
<evidence type="ECO:0000256" key="1">
    <source>
        <dbReference type="ARBA" id="ARBA00005277"/>
    </source>
</evidence>
<evidence type="ECO:0000313" key="5">
    <source>
        <dbReference type="WBParaSite" id="ECPE_0000772601-mRNA-1"/>
    </source>
</evidence>
<accession>A0A183AL72</accession>
<dbReference type="EMBL" id="UZAN01044957">
    <property type="protein sequence ID" value="VDP81795.1"/>
    <property type="molecule type" value="Genomic_DNA"/>
</dbReference>
<dbReference type="PANTHER" id="PTHR46449:SF5">
    <property type="entry name" value="FAMILY WITH SEQUENCE SIMILARITY 47 MEMBER E"/>
    <property type="match status" value="1"/>
</dbReference>
<evidence type="ECO:0000256" key="2">
    <source>
        <dbReference type="SAM" id="MobiDB-lite"/>
    </source>
</evidence>
<gene>
    <name evidence="3" type="ORF">ECPE_LOCUS7707</name>
</gene>
<dbReference type="GO" id="GO:0045815">
    <property type="term" value="P:transcription initiation-coupled chromatin remodeling"/>
    <property type="evidence" value="ECO:0007669"/>
    <property type="project" value="TreeGrafter"/>
</dbReference>
<dbReference type="PANTHER" id="PTHR46449">
    <property type="entry name" value="ZGC:158260"/>
    <property type="match status" value="1"/>
</dbReference>
<organism evidence="5">
    <name type="scientific">Echinostoma caproni</name>
    <dbReference type="NCBI Taxonomy" id="27848"/>
    <lineage>
        <taxon>Eukaryota</taxon>
        <taxon>Metazoa</taxon>
        <taxon>Spiralia</taxon>
        <taxon>Lophotrochozoa</taxon>
        <taxon>Platyhelminthes</taxon>
        <taxon>Trematoda</taxon>
        <taxon>Digenea</taxon>
        <taxon>Plagiorchiida</taxon>
        <taxon>Echinostomata</taxon>
        <taxon>Echinostomatoidea</taxon>
        <taxon>Echinostomatidae</taxon>
        <taxon>Echinostoma</taxon>
    </lineage>
</organism>
<reference evidence="5" key="1">
    <citation type="submission" date="2016-06" db="UniProtKB">
        <authorList>
            <consortium name="WormBaseParasite"/>
        </authorList>
    </citation>
    <scope>IDENTIFICATION</scope>
</reference>
<dbReference type="Proteomes" id="UP000272942">
    <property type="component" value="Unassembled WGS sequence"/>
</dbReference>